<evidence type="ECO:0000256" key="2">
    <source>
        <dbReference type="SAM" id="MobiDB-lite"/>
    </source>
</evidence>
<evidence type="ECO:0000313" key="3">
    <source>
        <dbReference type="EMBL" id="CAE6536828.1"/>
    </source>
</evidence>
<feature type="region of interest" description="Disordered" evidence="2">
    <location>
        <begin position="304"/>
        <end position="328"/>
    </location>
</feature>
<dbReference type="EMBL" id="CAJMXA010004198">
    <property type="protein sequence ID" value="CAE6536828.1"/>
    <property type="molecule type" value="Genomic_DNA"/>
</dbReference>
<dbReference type="Proteomes" id="UP000663853">
    <property type="component" value="Unassembled WGS sequence"/>
</dbReference>
<comment type="caution">
    <text evidence="3">The sequence shown here is derived from an EMBL/GenBank/DDBJ whole genome shotgun (WGS) entry which is preliminary data.</text>
</comment>
<reference evidence="3" key="1">
    <citation type="submission" date="2021-01" db="EMBL/GenBank/DDBJ databases">
        <authorList>
            <person name="Kaushik A."/>
        </authorList>
    </citation>
    <scope>NUCLEOTIDE SEQUENCE</scope>
    <source>
        <strain evidence="3">AG6-10EEA</strain>
    </source>
</reference>
<organism evidence="3 4">
    <name type="scientific">Rhizoctonia solani</name>
    <dbReference type="NCBI Taxonomy" id="456999"/>
    <lineage>
        <taxon>Eukaryota</taxon>
        <taxon>Fungi</taxon>
        <taxon>Dikarya</taxon>
        <taxon>Basidiomycota</taxon>
        <taxon>Agaricomycotina</taxon>
        <taxon>Agaricomycetes</taxon>
        <taxon>Cantharellales</taxon>
        <taxon>Ceratobasidiaceae</taxon>
        <taxon>Rhizoctonia</taxon>
    </lineage>
</organism>
<feature type="region of interest" description="Disordered" evidence="2">
    <location>
        <begin position="525"/>
        <end position="590"/>
    </location>
</feature>
<accession>A0A8H3DS78</accession>
<proteinExistence type="predicted"/>
<dbReference type="Gene3D" id="1.10.287.1490">
    <property type="match status" value="1"/>
</dbReference>
<feature type="coiled-coil region" evidence="1">
    <location>
        <begin position="340"/>
        <end position="381"/>
    </location>
</feature>
<evidence type="ECO:0000256" key="1">
    <source>
        <dbReference type="SAM" id="Coils"/>
    </source>
</evidence>
<keyword evidence="1" id="KW-0175">Coiled coil</keyword>
<dbReference type="AlphaFoldDB" id="A0A8H3DS78"/>
<protein>
    <submittedName>
        <fullName evidence="3">Uncharacterized protein</fullName>
    </submittedName>
</protein>
<sequence length="590" mass="65211">MSTDQNAPNFASTLCRCGRTSALDDTGQVARQRLGCGHYICADCWHYNGPLPTPICNICVIHLQAQEIPRLSHYVPAYHGMVERFKELEKIHSQKLHEFKQATDHIAMLKTKLASFQRIQISSGIASSSSPISPAQPLPNISSVSSAPAVKSPVLDWQSESGKQLSAYIMKQRDTLGMYQRECESLKSRVKDLTTQLEAKNNPDTEAMTAMEKAELIEAELEAVQEQLSKCEDESEKARTELQAANARNQQLTKEAATLKDAITQQRNVLTKAQFTIQSLQNRCNTAEKDLASARESLKAKDEAIKANARSPRSPSIGLPGPSKSAGERSVVYVPTVAELEKSAALLTSLQSDVSRLNREKSAIEQEITKLKASLKSKEEENQTLGGKLRQSAELASELGKLHLAANFRAEAAEEKLLDIQKEMQELKQLMEVQAGENRAMQNTVNVASGLTKLAEQSRIAQLESQLAEVARVRDKAIAQSEIWQENRNSWKRWGELMALRAKQWEEEVSNAKPSLTKDVLSIMPEEPPLMSPGPLLEPGKSRKRPLDMPDTDVDVVHDAAKPHTDDGPPLRVDSGGEGTERKRARLTSS</sequence>
<feature type="compositionally biased region" description="Basic and acidic residues" evidence="2">
    <location>
        <begin position="555"/>
        <end position="569"/>
    </location>
</feature>
<evidence type="ECO:0000313" key="4">
    <source>
        <dbReference type="Proteomes" id="UP000663853"/>
    </source>
</evidence>
<name>A0A8H3DS78_9AGAM</name>
<gene>
    <name evidence="3" type="ORF">RDB_LOCUS181969</name>
</gene>
<feature type="coiled-coil region" evidence="1">
    <location>
        <begin position="176"/>
        <end position="304"/>
    </location>
</feature>
<feature type="coiled-coil region" evidence="1">
    <location>
        <begin position="410"/>
        <end position="480"/>
    </location>
</feature>